<dbReference type="InterPro" id="IPR040086">
    <property type="entry name" value="MJ0683-like"/>
</dbReference>
<evidence type="ECO:0000256" key="3">
    <source>
        <dbReference type="ARBA" id="ARBA00023014"/>
    </source>
</evidence>
<dbReference type="InterPro" id="IPR058240">
    <property type="entry name" value="rSAM_sf"/>
</dbReference>
<dbReference type="Gene3D" id="3.80.30.30">
    <property type="match status" value="1"/>
</dbReference>
<proteinExistence type="predicted"/>
<dbReference type="GO" id="GO:0046872">
    <property type="term" value="F:metal ion binding"/>
    <property type="evidence" value="ECO:0007669"/>
    <property type="project" value="UniProtKB-KW"/>
</dbReference>
<dbReference type="Pfam" id="PF04055">
    <property type="entry name" value="Radical_SAM"/>
    <property type="match status" value="1"/>
</dbReference>
<dbReference type="SFLD" id="SFLDS00029">
    <property type="entry name" value="Radical_SAM"/>
    <property type="match status" value="1"/>
</dbReference>
<dbReference type="CDD" id="cd01335">
    <property type="entry name" value="Radical_SAM"/>
    <property type="match status" value="1"/>
</dbReference>
<dbReference type="AlphaFoldDB" id="A0A318EN69"/>
<dbReference type="PANTHER" id="PTHR43432:SF5">
    <property type="entry name" value="ELP3_MIAA_NIFB-LIKE RADICAL SAM CORE DOMAIN-CONTAINING PROTEIN"/>
    <property type="match status" value="1"/>
</dbReference>
<dbReference type="RefSeq" id="WP_110290764.1">
    <property type="nucleotide sequence ID" value="NZ_QICS01000003.1"/>
</dbReference>
<evidence type="ECO:0000313" key="6">
    <source>
        <dbReference type="Proteomes" id="UP000247523"/>
    </source>
</evidence>
<evidence type="ECO:0000256" key="1">
    <source>
        <dbReference type="ARBA" id="ARBA00022723"/>
    </source>
</evidence>
<evidence type="ECO:0000256" key="2">
    <source>
        <dbReference type="ARBA" id="ARBA00023004"/>
    </source>
</evidence>
<protein>
    <submittedName>
        <fullName evidence="5">DNA repair photolyase</fullName>
    </submittedName>
</protein>
<dbReference type="SUPFAM" id="SSF102114">
    <property type="entry name" value="Radical SAM enzymes"/>
    <property type="match status" value="1"/>
</dbReference>
<dbReference type="GO" id="GO:0016829">
    <property type="term" value="F:lyase activity"/>
    <property type="evidence" value="ECO:0007669"/>
    <property type="project" value="UniProtKB-KW"/>
</dbReference>
<keyword evidence="5" id="KW-0456">Lyase</keyword>
<evidence type="ECO:0000313" key="5">
    <source>
        <dbReference type="EMBL" id="PXV91563.1"/>
    </source>
</evidence>
<dbReference type="PANTHER" id="PTHR43432">
    <property type="entry name" value="SLR0285 PROTEIN"/>
    <property type="match status" value="1"/>
</dbReference>
<evidence type="ECO:0000259" key="4">
    <source>
        <dbReference type="Pfam" id="PF04055"/>
    </source>
</evidence>
<dbReference type="Proteomes" id="UP000247523">
    <property type="component" value="Unassembled WGS sequence"/>
</dbReference>
<feature type="domain" description="Radical SAM core" evidence="4">
    <location>
        <begin position="25"/>
        <end position="194"/>
    </location>
</feature>
<organism evidence="5 6">
    <name type="scientific">Lachnotalea glycerini</name>
    <dbReference type="NCBI Taxonomy" id="1763509"/>
    <lineage>
        <taxon>Bacteria</taxon>
        <taxon>Bacillati</taxon>
        <taxon>Bacillota</taxon>
        <taxon>Clostridia</taxon>
        <taxon>Lachnospirales</taxon>
        <taxon>Lachnospiraceae</taxon>
        <taxon>Lachnotalea</taxon>
    </lineage>
</organism>
<dbReference type="SFLD" id="SFLDG01084">
    <property type="entry name" value="Uncharacterised_Radical_SAM_Su"/>
    <property type="match status" value="1"/>
</dbReference>
<keyword evidence="3" id="KW-0411">Iron-sulfur</keyword>
<sequence>MYKEMKCTAACNKLKRKIPYSWDLNIYRGCEHGCKYCYAMYSHDYLENEEFFKDIYVKTNIVEVLEQQLASSNWKREVINLGGVTDSYQPAEALYQIMPDILKLLIRYQTPCIISTKSDLILRDYDLIDELSRITYVNIAATITCMDEAVQKMLEPGGADSLKRFEMLKSFSKTNASIGLHFMPIIPYLTDNYENIDSLYSYARDCHVSYVLPGTLYLRGKTRNVFYAFINKEYPNLYEPLKSLYQTGGAPKEYKNELYKTVNSIREKYGLSSSYSAPMKEKMKREEYVQLTLFDS</sequence>
<keyword evidence="1" id="KW-0479">Metal-binding</keyword>
<reference evidence="5 6" key="1">
    <citation type="submission" date="2018-05" db="EMBL/GenBank/DDBJ databases">
        <title>Genomic Encyclopedia of Type Strains, Phase IV (KMG-IV): sequencing the most valuable type-strain genomes for metagenomic binning, comparative biology and taxonomic classification.</title>
        <authorList>
            <person name="Goeker M."/>
        </authorList>
    </citation>
    <scope>NUCLEOTIDE SEQUENCE [LARGE SCALE GENOMIC DNA]</scope>
    <source>
        <strain evidence="5 6">DSM 28816</strain>
    </source>
</reference>
<comment type="caution">
    <text evidence="5">The sequence shown here is derived from an EMBL/GenBank/DDBJ whole genome shotgun (WGS) entry which is preliminary data.</text>
</comment>
<dbReference type="EMBL" id="QICS01000003">
    <property type="protein sequence ID" value="PXV91563.1"/>
    <property type="molecule type" value="Genomic_DNA"/>
</dbReference>
<accession>A0A318EN69</accession>
<dbReference type="InterPro" id="IPR007197">
    <property type="entry name" value="rSAM"/>
</dbReference>
<name>A0A318EN69_9FIRM</name>
<gene>
    <name evidence="5" type="ORF">C8E03_103120</name>
</gene>
<keyword evidence="2" id="KW-0408">Iron</keyword>
<dbReference type="GO" id="GO:0051536">
    <property type="term" value="F:iron-sulfur cluster binding"/>
    <property type="evidence" value="ECO:0007669"/>
    <property type="project" value="UniProtKB-KW"/>
</dbReference>